<sequence length="513" mass="53612">MRTWTCNNDLNQKKQIIRVFLFLFISFLGNSCKVLPSLDTNPIEFLSALRVLEKSNHSQDNNSQSNNSEGESSSDCTSNCSTDGSVSVQINYVNSPFSLTTGVSSLNESPVLSGNPTYFTVSPDLPFGLKLDSGSGSISGTISEVVTNADFTITGTADAKSAQTTIRISSVIPAACADVSITTGVGTLADPFQICNPLQLQSMSTHHISNPGSYYQLTQDIDLSSISNFTPISNITNQFTGVFDGQNHTVHNLTIDNNATSHQGLFGYVVGGATTEIRNLRLSNANVRGNAQSGSVIGLLNAYAKNIHSYGAVVDGFADGTGGLVGRFSGVGSIYDSSFSGTVVGGGSYTGGLVGDSFGGDEVVRCKGKGTITGNGAVGGIIGRAAGTLVLNSYWMGSVTGSTEVGGIMGKGQLTDGKTKFSYSVGSVTGTSSLGGLIGSITSSSEESYYNINVANQADNDTRGIPKTTTQLKCPVVPNDSCATTAIYTSWDTTIWNFGTALDYPKLKWENSL</sequence>
<reference evidence="2" key="1">
    <citation type="journal article" date="2019" name="PLoS Negl. Trop. Dis.">
        <title>Revisiting the worldwide diversity of Leptospira species in the environment.</title>
        <authorList>
            <person name="Vincent A.T."/>
            <person name="Schiettekatte O."/>
            <person name="Bourhy P."/>
            <person name="Veyrier F.J."/>
            <person name="Picardeau M."/>
        </authorList>
    </citation>
    <scope>NUCLEOTIDE SEQUENCE [LARGE SCALE GENOMIC DNA]</scope>
    <source>
        <strain evidence="2">201702476</strain>
    </source>
</reference>
<dbReference type="OrthoDB" id="9782766at2"/>
<feature type="region of interest" description="Disordered" evidence="1">
    <location>
        <begin position="57"/>
        <end position="78"/>
    </location>
</feature>
<evidence type="ECO:0000313" key="2">
    <source>
        <dbReference type="EMBL" id="TGL56727.1"/>
    </source>
</evidence>
<comment type="caution">
    <text evidence="2">The sequence shown here is derived from an EMBL/GenBank/DDBJ whole genome shotgun (WGS) entry which is preliminary data.</text>
</comment>
<evidence type="ECO:0008006" key="4">
    <source>
        <dbReference type="Google" id="ProtNLM"/>
    </source>
</evidence>
<organism evidence="2 3">
    <name type="scientific">Leptospira ognonensis</name>
    <dbReference type="NCBI Taxonomy" id="2484945"/>
    <lineage>
        <taxon>Bacteria</taxon>
        <taxon>Pseudomonadati</taxon>
        <taxon>Spirochaetota</taxon>
        <taxon>Spirochaetia</taxon>
        <taxon>Leptospirales</taxon>
        <taxon>Leptospiraceae</taxon>
        <taxon>Leptospira</taxon>
    </lineage>
</organism>
<dbReference type="Pfam" id="PF05345">
    <property type="entry name" value="He_PIG"/>
    <property type="match status" value="1"/>
</dbReference>
<gene>
    <name evidence="2" type="ORF">EHQ58_16160</name>
</gene>
<keyword evidence="3" id="KW-1185">Reference proteome</keyword>
<feature type="compositionally biased region" description="Low complexity" evidence="1">
    <location>
        <begin position="58"/>
        <end position="78"/>
    </location>
</feature>
<evidence type="ECO:0000313" key="3">
    <source>
        <dbReference type="Proteomes" id="UP000297693"/>
    </source>
</evidence>
<dbReference type="Proteomes" id="UP000297693">
    <property type="component" value="Unassembled WGS sequence"/>
</dbReference>
<name>A0A4R9JYY5_9LEPT</name>
<protein>
    <recommendedName>
        <fullName evidence="4">GLUG domain-containing protein</fullName>
    </recommendedName>
</protein>
<dbReference type="Gene3D" id="2.60.40.10">
    <property type="entry name" value="Immunoglobulins"/>
    <property type="match status" value="1"/>
</dbReference>
<dbReference type="InterPro" id="IPR013783">
    <property type="entry name" value="Ig-like_fold"/>
</dbReference>
<accession>A0A4R9JYY5</accession>
<proteinExistence type="predicted"/>
<dbReference type="EMBL" id="RQGD01000045">
    <property type="protein sequence ID" value="TGL56727.1"/>
    <property type="molecule type" value="Genomic_DNA"/>
</dbReference>
<dbReference type="Gene3D" id="2.160.20.110">
    <property type="match status" value="2"/>
</dbReference>
<evidence type="ECO:0000256" key="1">
    <source>
        <dbReference type="SAM" id="MobiDB-lite"/>
    </source>
</evidence>
<dbReference type="AlphaFoldDB" id="A0A4R9JYY5"/>